<keyword evidence="3" id="KW-1185">Reference proteome</keyword>
<dbReference type="Proteomes" id="UP000595437">
    <property type="component" value="Chromosome 6"/>
</dbReference>
<protein>
    <submittedName>
        <fullName evidence="2">Uncharacterized protein</fullName>
    </submittedName>
</protein>
<organism evidence="2 3">
    <name type="scientific">Caligus rogercresseyi</name>
    <name type="common">Sea louse</name>
    <dbReference type="NCBI Taxonomy" id="217165"/>
    <lineage>
        <taxon>Eukaryota</taxon>
        <taxon>Metazoa</taxon>
        <taxon>Ecdysozoa</taxon>
        <taxon>Arthropoda</taxon>
        <taxon>Crustacea</taxon>
        <taxon>Multicrustacea</taxon>
        <taxon>Hexanauplia</taxon>
        <taxon>Copepoda</taxon>
        <taxon>Siphonostomatoida</taxon>
        <taxon>Caligidae</taxon>
        <taxon>Caligus</taxon>
    </lineage>
</organism>
<dbReference type="EMBL" id="CP045895">
    <property type="protein sequence ID" value="QQP48782.1"/>
    <property type="molecule type" value="Genomic_DNA"/>
</dbReference>
<feature type="compositionally biased region" description="Basic and acidic residues" evidence="1">
    <location>
        <begin position="39"/>
        <end position="49"/>
    </location>
</feature>
<gene>
    <name evidence="2" type="ORF">FKW44_009208</name>
</gene>
<name>A0A7T8HEY9_CALRO</name>
<proteinExistence type="predicted"/>
<reference evidence="3" key="1">
    <citation type="submission" date="2021-01" db="EMBL/GenBank/DDBJ databases">
        <title>Caligus Genome Assembly.</title>
        <authorList>
            <person name="Gallardo-Escarate C."/>
        </authorList>
    </citation>
    <scope>NUCLEOTIDE SEQUENCE [LARGE SCALE GENOMIC DNA]</scope>
</reference>
<accession>A0A7T8HEY9</accession>
<sequence>VNPYEQTHSPGSTDRSFHLSLGLFFLHNSYPRKFLSKGTPEHSTKRECKQQQLAFLN</sequence>
<evidence type="ECO:0000313" key="2">
    <source>
        <dbReference type="EMBL" id="QQP48782.1"/>
    </source>
</evidence>
<feature type="region of interest" description="Disordered" evidence="1">
    <location>
        <begin position="36"/>
        <end position="57"/>
    </location>
</feature>
<evidence type="ECO:0000256" key="1">
    <source>
        <dbReference type="SAM" id="MobiDB-lite"/>
    </source>
</evidence>
<evidence type="ECO:0000313" key="3">
    <source>
        <dbReference type="Proteomes" id="UP000595437"/>
    </source>
</evidence>
<feature type="non-terminal residue" evidence="2">
    <location>
        <position position="1"/>
    </location>
</feature>
<dbReference type="AlphaFoldDB" id="A0A7T8HEY9"/>